<reference evidence="4 5" key="1">
    <citation type="submission" date="2010-08" db="EMBL/GenBank/DDBJ databases">
        <title>Complete sequence of Clostridium cellulovorans 743B.</title>
        <authorList>
            <consortium name="US DOE Joint Genome Institute"/>
            <person name="Lucas S."/>
            <person name="Copeland A."/>
            <person name="Lapidus A."/>
            <person name="Cheng J.-F."/>
            <person name="Bruce D."/>
            <person name="Goodwin L."/>
            <person name="Pitluck S."/>
            <person name="Chertkov O."/>
            <person name="Detter J.C."/>
            <person name="Han C."/>
            <person name="Tapia R."/>
            <person name="Land M."/>
            <person name="Hauser L."/>
            <person name="Chang Y.-J."/>
            <person name="Jeffries C."/>
            <person name="Kyrpides N."/>
            <person name="Ivanova N."/>
            <person name="Mikhailova N."/>
            <person name="Hemme C.L."/>
            <person name="Woyke T."/>
        </authorList>
    </citation>
    <scope>NUCLEOTIDE SEQUENCE [LARGE SCALE GENOMIC DNA]</scope>
    <source>
        <strain evidence="5">ATCC 35296 / DSM 3052 / OCM 3 / 743B</strain>
    </source>
</reference>
<dbReference type="InterPro" id="IPR012878">
    <property type="entry name" value="Beta-AFase-like_GH127_cat"/>
</dbReference>
<feature type="domain" description="Non-reducing end beta-L-arabinofuranosidase-like GH127 middle" evidence="2">
    <location>
        <begin position="438"/>
        <end position="533"/>
    </location>
</feature>
<evidence type="ECO:0000313" key="4">
    <source>
        <dbReference type="EMBL" id="ADL52765.1"/>
    </source>
</evidence>
<dbReference type="eggNOG" id="COG3533">
    <property type="taxonomic scope" value="Bacteria"/>
</dbReference>
<dbReference type="Gene3D" id="1.50.10.20">
    <property type="match status" value="1"/>
</dbReference>
<dbReference type="SUPFAM" id="SSF48208">
    <property type="entry name" value="Six-hairpin glycosidases"/>
    <property type="match status" value="1"/>
</dbReference>
<feature type="domain" description="Non-reducing end beta-L-arabinofuranosidase-like GH127 catalytic" evidence="1">
    <location>
        <begin position="14"/>
        <end position="428"/>
    </location>
</feature>
<dbReference type="OrthoDB" id="9757939at2"/>
<dbReference type="Proteomes" id="UP000002730">
    <property type="component" value="Chromosome"/>
</dbReference>
<dbReference type="EMBL" id="CP002160">
    <property type="protein sequence ID" value="ADL52765.1"/>
    <property type="molecule type" value="Genomic_DNA"/>
</dbReference>
<dbReference type="InterPro" id="IPR049049">
    <property type="entry name" value="Beta-AFase-like_GH127_C"/>
</dbReference>
<proteinExistence type="predicted"/>
<protein>
    <recommendedName>
        <fullName evidence="6">Glycoside hydrolase family 127 protein</fullName>
    </recommendedName>
</protein>
<organism evidence="4 5">
    <name type="scientific">Clostridium cellulovorans (strain ATCC 35296 / DSM 3052 / OCM 3 / 743B)</name>
    <dbReference type="NCBI Taxonomy" id="573061"/>
    <lineage>
        <taxon>Bacteria</taxon>
        <taxon>Bacillati</taxon>
        <taxon>Bacillota</taxon>
        <taxon>Clostridia</taxon>
        <taxon>Eubacteriales</taxon>
        <taxon>Clostridiaceae</taxon>
        <taxon>Clostridium</taxon>
    </lineage>
</organism>
<dbReference type="RefSeq" id="WP_010075861.1">
    <property type="nucleotide sequence ID" value="NC_014393.1"/>
</dbReference>
<evidence type="ECO:0000259" key="1">
    <source>
        <dbReference type="Pfam" id="PF07944"/>
    </source>
</evidence>
<keyword evidence="5" id="KW-1185">Reference proteome</keyword>
<sequence length="648" mass="73980">MDKFLTSEVLPIKSVEIKDDFWGKYIDLVNEVVIPYQWEALNDRLPDAEPSYAIKNFRIAAGLEEGEFGGMVFQDSDLYKWLEAVAYSLETNPNPELMAIADEAIDLIEAAQGDDGYVNTYFTIKEPDKRWYNLCECHELYCLGHMIEAAVAYYNATGKRKFLDIACRFVDYVDTIFGPEPHKAKGYPGHQVIEMALVKLYDVTNNSKYLALSKYFIDQRGQEPNYFKEEYEKRDGVSHFLKTKIPLDLPYNQAHKPVREQEVAVGHAVRAVYMYSGMADIAAKTNDETLKKACETIFNNIKDKQMYITGGVGSTAHGEAFTYDYDLPNDTVYSETCAAIGLIFFAQRMLKLDQDRKYADVLERALYNTVTSGMALDGRHFFYVNPLEVQPEASEKSPIKRHVKAERQKWYGCACCPPNVARLLTSLGQYIYTESNDTIFTHLYIGSKADFTVNNKKVTVKQTTNYPSEGKATFVFDMSENNEFTFALRIPEWCKNYKIFINNEEYRELDLNKGYLYITREFLNSDVVEISMEIETVLVASNPLVRANAGKVAICRGPLVYCLEEIDNCKNLSSILIDTSKPVKEQYNPEVLGGAIELKASGYIVSSESQDLYTSFNVKEMPFNITAIPYFMWGNRGLGEMSVWIRYK</sequence>
<evidence type="ECO:0000259" key="2">
    <source>
        <dbReference type="Pfam" id="PF20736"/>
    </source>
</evidence>
<evidence type="ECO:0000313" key="5">
    <source>
        <dbReference type="Proteomes" id="UP000002730"/>
    </source>
</evidence>
<evidence type="ECO:0008006" key="6">
    <source>
        <dbReference type="Google" id="ProtNLM"/>
    </source>
</evidence>
<dbReference type="Pfam" id="PF20737">
    <property type="entry name" value="Glyco_hydro127C"/>
    <property type="match status" value="1"/>
</dbReference>
<feature type="domain" description="Non-reducing end beta-L-arabinofuranosidase-like GH127 C-terminal" evidence="3">
    <location>
        <begin position="538"/>
        <end position="646"/>
    </location>
</feature>
<dbReference type="HOGENOM" id="CLU_013148_1_0_9"/>
<dbReference type="Pfam" id="PF07944">
    <property type="entry name" value="Beta-AFase-like_GH127_cat"/>
    <property type="match status" value="1"/>
</dbReference>
<evidence type="ECO:0000259" key="3">
    <source>
        <dbReference type="Pfam" id="PF20737"/>
    </source>
</evidence>
<gene>
    <name evidence="4" type="ordered locus">Clocel_3075</name>
</gene>
<dbReference type="KEGG" id="ccb:Clocel_3075"/>
<dbReference type="InterPro" id="IPR008928">
    <property type="entry name" value="6-hairpin_glycosidase_sf"/>
</dbReference>
<dbReference type="AlphaFoldDB" id="D9STN1"/>
<dbReference type="Pfam" id="PF20736">
    <property type="entry name" value="Glyco_hydro127M"/>
    <property type="match status" value="1"/>
</dbReference>
<dbReference type="InterPro" id="IPR049174">
    <property type="entry name" value="Beta-AFase-like"/>
</dbReference>
<name>D9STN1_CLOC7</name>
<dbReference type="InterPro" id="IPR049046">
    <property type="entry name" value="Beta-AFase-like_GH127_middle"/>
</dbReference>
<dbReference type="PANTHER" id="PTHR43465:SF2">
    <property type="entry name" value="DUF1680 DOMAIN PROTEIN (AFU_ORTHOLOGUE AFUA_1G08910)"/>
    <property type="match status" value="1"/>
</dbReference>
<dbReference type="STRING" id="573061.Clocel_3075"/>
<dbReference type="PANTHER" id="PTHR43465">
    <property type="entry name" value="DUF1680 DOMAIN PROTEIN (AFU_ORTHOLOGUE AFUA_1G08910)"/>
    <property type="match status" value="1"/>
</dbReference>
<accession>D9STN1</accession>
<dbReference type="GO" id="GO:0005975">
    <property type="term" value="P:carbohydrate metabolic process"/>
    <property type="evidence" value="ECO:0007669"/>
    <property type="project" value="InterPro"/>
</dbReference>